<accession>A0ACA9NVH1</accession>
<name>A0ACA9NVH1_9GLOM</name>
<comment type="caution">
    <text evidence="1">The sequence shown here is derived from an EMBL/GenBank/DDBJ whole genome shotgun (WGS) entry which is preliminary data.</text>
</comment>
<gene>
    <name evidence="1" type="ORF">ACOLOM_LOCUS9026</name>
</gene>
<protein>
    <submittedName>
        <fullName evidence="1">3028_t:CDS:1</fullName>
    </submittedName>
</protein>
<reference evidence="1" key="1">
    <citation type="submission" date="2021-06" db="EMBL/GenBank/DDBJ databases">
        <authorList>
            <person name="Kallberg Y."/>
            <person name="Tangrot J."/>
            <person name="Rosling A."/>
        </authorList>
    </citation>
    <scope>NUCLEOTIDE SEQUENCE</scope>
    <source>
        <strain evidence="1">CL356</strain>
    </source>
</reference>
<organism evidence="1 2">
    <name type="scientific">Acaulospora colombiana</name>
    <dbReference type="NCBI Taxonomy" id="27376"/>
    <lineage>
        <taxon>Eukaryota</taxon>
        <taxon>Fungi</taxon>
        <taxon>Fungi incertae sedis</taxon>
        <taxon>Mucoromycota</taxon>
        <taxon>Glomeromycotina</taxon>
        <taxon>Glomeromycetes</taxon>
        <taxon>Diversisporales</taxon>
        <taxon>Acaulosporaceae</taxon>
        <taxon>Acaulospora</taxon>
    </lineage>
</organism>
<proteinExistence type="predicted"/>
<dbReference type="EMBL" id="CAJVPT010024949">
    <property type="protein sequence ID" value="CAG8672890.1"/>
    <property type="molecule type" value="Genomic_DNA"/>
</dbReference>
<evidence type="ECO:0000313" key="1">
    <source>
        <dbReference type="EMBL" id="CAG8672890.1"/>
    </source>
</evidence>
<sequence>MTINLRNRHPRNPEDSSSSIGSDVSVTDHHADLGQASMRDRAFANGNFLVSTIKHMLLWSLKTIKLVFRSAKNLTKFVIVLVVILSFTAPLIGSLFIRTVTPVCYLPILFRTDTCKWLIGVGEGKGGYDEPKFDELVDLQIQFDIILDRISLGAHLGTKIQNSEAAVRDLSTAVSVSQLQFKEQLDSSLDQLASSMKQIVPLLSKMVAAIEGTVDHTIIMDELAAEVLQAAKGENELGSLTFNVFLPSYTPSSTETRVLETFVYVATTLERDIELSRLVSKRLGSISTQLQMVNRVVYQEERYKNVGKADLLAELWSVLGGNRTKLAIFESNFALLASLPRVHKAAVDQVDHICVHLEALSNRMEILQSGVGKAIGSTASDDKSQKKAASLEANIQSLHRGITRLTDSRLKAKEKKNQVLQRITEEWEWSGFHHQTIIRLQLADYVCVANYHGVIEWRAESWVVSMTLNS</sequence>
<keyword evidence="2" id="KW-1185">Reference proteome</keyword>
<evidence type="ECO:0000313" key="2">
    <source>
        <dbReference type="Proteomes" id="UP000789525"/>
    </source>
</evidence>
<dbReference type="Proteomes" id="UP000789525">
    <property type="component" value="Unassembled WGS sequence"/>
</dbReference>